<dbReference type="InterPro" id="IPR036665">
    <property type="entry name" value="PTS_IIA_glucitol/sorbitol_sf"/>
</dbReference>
<dbReference type="InterPro" id="IPR004716">
    <property type="entry name" value="PTS_IIA_glucitol/sorbitol-sp"/>
</dbReference>
<evidence type="ECO:0000313" key="2">
    <source>
        <dbReference type="EMBL" id="GEM02711.1"/>
    </source>
</evidence>
<dbReference type="PANTHER" id="PTHR40398:SF1">
    <property type="entry name" value="PTS SYSTEM GLUCITOL_SORBITOL-SPECIFIC EIIA COMPONENT"/>
    <property type="match status" value="1"/>
</dbReference>
<dbReference type="GO" id="GO:0005737">
    <property type="term" value="C:cytoplasm"/>
    <property type="evidence" value="ECO:0007669"/>
    <property type="project" value="InterPro"/>
</dbReference>
<dbReference type="RefSeq" id="WP_089832724.1">
    <property type="nucleotide sequence ID" value="NZ_BJWI01000054.1"/>
</dbReference>
<dbReference type="Gene3D" id="2.40.33.40">
    <property type="entry name" value="Phosphotransferase system, glucitol/sorbitol-specific IIA component"/>
    <property type="match status" value="1"/>
</dbReference>
<name>A0A1I5R3Q3_9BACI</name>
<dbReference type="EMBL" id="BJWI01000054">
    <property type="protein sequence ID" value="GEM02711.1"/>
    <property type="molecule type" value="Genomic_DNA"/>
</dbReference>
<gene>
    <name evidence="2" type="ORF">HHA03_22430</name>
    <name evidence="3" type="ORF">SAMN05421839_12623</name>
</gene>
<dbReference type="EMBL" id="FOXC01000026">
    <property type="protein sequence ID" value="SFP52977.1"/>
    <property type="molecule type" value="Genomic_DNA"/>
</dbReference>
<dbReference type="GO" id="GO:0009401">
    <property type="term" value="P:phosphoenolpyruvate-dependent sugar phosphotransferase system"/>
    <property type="evidence" value="ECO:0007669"/>
    <property type="project" value="InterPro"/>
</dbReference>
<dbReference type="Proteomes" id="UP000242243">
    <property type="component" value="Unassembled WGS sequence"/>
</dbReference>
<organism evidence="3 4">
    <name type="scientific">Halolactibacillus halophilus</name>
    <dbReference type="NCBI Taxonomy" id="306540"/>
    <lineage>
        <taxon>Bacteria</taxon>
        <taxon>Bacillati</taxon>
        <taxon>Bacillota</taxon>
        <taxon>Bacilli</taxon>
        <taxon>Bacillales</taxon>
        <taxon>Bacillaceae</taxon>
        <taxon>Halolactibacillus</taxon>
    </lineage>
</organism>
<evidence type="ECO:0000313" key="5">
    <source>
        <dbReference type="Proteomes" id="UP000321547"/>
    </source>
</evidence>
<evidence type="ECO:0000313" key="4">
    <source>
        <dbReference type="Proteomes" id="UP000242243"/>
    </source>
</evidence>
<sequence>MNTKLKVTNIGEMVEAFAEENLIILFGPQATSELMSISVMHEFLNEPGEHVIRKGTKIQINDEVFTVTDFGSAANSNFKTLGHISIYFKESIDELLPGAILVEPAGAPDIKEGDLIEFINE</sequence>
<dbReference type="AlphaFoldDB" id="A0A1I5R3Q3"/>
<accession>A0A1I5R3Q3</accession>
<evidence type="ECO:0000313" key="3">
    <source>
        <dbReference type="EMBL" id="SFP52977.1"/>
    </source>
</evidence>
<keyword evidence="5" id="KW-1185">Reference proteome</keyword>
<dbReference type="GO" id="GO:0016301">
    <property type="term" value="F:kinase activity"/>
    <property type="evidence" value="ECO:0007669"/>
    <property type="project" value="TreeGrafter"/>
</dbReference>
<reference evidence="2 5" key="2">
    <citation type="submission" date="2019-07" db="EMBL/GenBank/DDBJ databases">
        <title>Whole genome shotgun sequence of Halolactibacillus halophilus NBRC 100868.</title>
        <authorList>
            <person name="Hosoyama A."/>
            <person name="Uohara A."/>
            <person name="Ohji S."/>
            <person name="Ichikawa N."/>
        </authorList>
    </citation>
    <scope>NUCLEOTIDE SEQUENCE [LARGE SCALE GENOMIC DNA]</scope>
    <source>
        <strain evidence="2 5">NBRC 100868</strain>
    </source>
</reference>
<dbReference type="PROSITE" id="PS51097">
    <property type="entry name" value="PTS_EIIA_TYPE_5"/>
    <property type="match status" value="1"/>
</dbReference>
<dbReference type="GO" id="GO:0008982">
    <property type="term" value="F:protein-N(PI)-phosphohistidine-sugar phosphotransferase activity"/>
    <property type="evidence" value="ECO:0007669"/>
    <property type="project" value="InterPro"/>
</dbReference>
<dbReference type="STRING" id="306540.SAMN05421839_12623"/>
<dbReference type="Proteomes" id="UP000321547">
    <property type="component" value="Unassembled WGS sequence"/>
</dbReference>
<dbReference type="PANTHER" id="PTHR40398">
    <property type="entry name" value="PTS SYSTEM GLUCITOL/SORBITOL-SPECIFIC EIIA COMPONENT"/>
    <property type="match status" value="1"/>
</dbReference>
<dbReference type="Pfam" id="PF03829">
    <property type="entry name" value="PTSIIA_gutA"/>
    <property type="match status" value="1"/>
</dbReference>
<dbReference type="SUPFAM" id="SSF141530">
    <property type="entry name" value="PTSIIA/GutA-like"/>
    <property type="match status" value="1"/>
</dbReference>
<reference evidence="3 4" key="1">
    <citation type="submission" date="2016-10" db="EMBL/GenBank/DDBJ databases">
        <authorList>
            <person name="de Groot N.N."/>
        </authorList>
    </citation>
    <scope>NUCLEOTIDE SEQUENCE [LARGE SCALE GENOMIC DNA]</scope>
    <source>
        <strain evidence="3 4">DSM 17073</strain>
    </source>
</reference>
<protein>
    <submittedName>
        <fullName evidence="2">PTS sorbitol transporter subunit IIA</fullName>
    </submittedName>
    <submittedName>
        <fullName evidence="3">PTS system, glucitol/sorbitol-specific IIA component</fullName>
    </submittedName>
</protein>
<feature type="modified residue" description="Phosphohistidine; by HPr" evidence="1">
    <location>
        <position position="41"/>
    </location>
</feature>
<evidence type="ECO:0000256" key="1">
    <source>
        <dbReference type="PROSITE-ProRule" id="PRU00420"/>
    </source>
</evidence>
<proteinExistence type="predicted"/>
<dbReference type="OrthoDB" id="7065254at2"/>